<evidence type="ECO:0000313" key="2">
    <source>
        <dbReference type="EMBL" id="PAV75995.1"/>
    </source>
</evidence>
<feature type="transmembrane region" description="Helical" evidence="1">
    <location>
        <begin position="91"/>
        <end position="111"/>
    </location>
</feature>
<feature type="transmembrane region" description="Helical" evidence="1">
    <location>
        <begin position="6"/>
        <end position="28"/>
    </location>
</feature>
<dbReference type="AlphaFoldDB" id="A0A2A2KPX7"/>
<evidence type="ECO:0000256" key="1">
    <source>
        <dbReference type="SAM" id="Phobius"/>
    </source>
</evidence>
<dbReference type="EMBL" id="LIAE01007978">
    <property type="protein sequence ID" value="PAV75995.1"/>
    <property type="molecule type" value="Genomic_DNA"/>
</dbReference>
<protein>
    <submittedName>
        <fullName evidence="2">Uncharacterized protein</fullName>
    </submittedName>
</protein>
<name>A0A2A2KPX7_9BILA</name>
<feature type="transmembrane region" description="Helical" evidence="1">
    <location>
        <begin position="65"/>
        <end position="85"/>
    </location>
</feature>
<reference evidence="2 3" key="1">
    <citation type="journal article" date="2017" name="Curr. Biol.">
        <title>Genome architecture and evolution of a unichromosomal asexual nematode.</title>
        <authorList>
            <person name="Fradin H."/>
            <person name="Zegar C."/>
            <person name="Gutwein M."/>
            <person name="Lucas J."/>
            <person name="Kovtun M."/>
            <person name="Corcoran D."/>
            <person name="Baugh L.R."/>
            <person name="Kiontke K."/>
            <person name="Gunsalus K."/>
            <person name="Fitch D.H."/>
            <person name="Piano F."/>
        </authorList>
    </citation>
    <scope>NUCLEOTIDE SEQUENCE [LARGE SCALE GENOMIC DNA]</scope>
    <source>
        <strain evidence="2">PF1309</strain>
    </source>
</reference>
<gene>
    <name evidence="2" type="ORF">WR25_26633</name>
</gene>
<keyword evidence="3" id="KW-1185">Reference proteome</keyword>
<organism evidence="2 3">
    <name type="scientific">Diploscapter pachys</name>
    <dbReference type="NCBI Taxonomy" id="2018661"/>
    <lineage>
        <taxon>Eukaryota</taxon>
        <taxon>Metazoa</taxon>
        <taxon>Ecdysozoa</taxon>
        <taxon>Nematoda</taxon>
        <taxon>Chromadorea</taxon>
        <taxon>Rhabditida</taxon>
        <taxon>Rhabditina</taxon>
        <taxon>Rhabditomorpha</taxon>
        <taxon>Rhabditoidea</taxon>
        <taxon>Rhabditidae</taxon>
        <taxon>Diploscapter</taxon>
    </lineage>
</organism>
<dbReference type="Proteomes" id="UP000218231">
    <property type="component" value="Unassembled WGS sequence"/>
</dbReference>
<accession>A0A2A2KPX7</accession>
<comment type="caution">
    <text evidence="2">The sequence shown here is derived from an EMBL/GenBank/DDBJ whole genome shotgun (WGS) entry which is preliminary data.</text>
</comment>
<keyword evidence="1" id="KW-0472">Membrane</keyword>
<keyword evidence="1" id="KW-0812">Transmembrane</keyword>
<keyword evidence="1" id="KW-1133">Transmembrane helix</keyword>
<sequence>MTDTRAIALIFVVTWVPPFFIAIILYLIEACKTHQEDKDKDQKTNGLYIALLGLKALVSAVADSFYGTCAAGVIKLIFICIGGSFHPAHGWKVAMFDTLLSISLAEVIVYLRRKFKF</sequence>
<evidence type="ECO:0000313" key="3">
    <source>
        <dbReference type="Proteomes" id="UP000218231"/>
    </source>
</evidence>
<proteinExistence type="predicted"/>